<evidence type="ECO:0000256" key="3">
    <source>
        <dbReference type="ARBA" id="ARBA00022679"/>
    </source>
</evidence>
<feature type="domain" description="TaqI-like C-terminal specificity" evidence="5">
    <location>
        <begin position="124"/>
        <end position="275"/>
    </location>
</feature>
<evidence type="ECO:0000256" key="2">
    <source>
        <dbReference type="ARBA" id="ARBA00022603"/>
    </source>
</evidence>
<comment type="caution">
    <text evidence="6">The sequence shown here is derived from an EMBL/GenBank/DDBJ whole genome shotgun (WGS) entry which is preliminary data.</text>
</comment>
<evidence type="ECO:0000256" key="4">
    <source>
        <dbReference type="ARBA" id="ARBA00047942"/>
    </source>
</evidence>
<accession>A0A844FLW0</accession>
<dbReference type="PANTHER" id="PTHR33841:SF1">
    <property type="entry name" value="DNA METHYLTRANSFERASE A"/>
    <property type="match status" value="1"/>
</dbReference>
<dbReference type="EC" id="2.1.1.72" evidence="1"/>
<organism evidence="6 7">
    <name type="scientific">Lactobacillus equicursoris</name>
    <dbReference type="NCBI Taxonomy" id="420645"/>
    <lineage>
        <taxon>Bacteria</taxon>
        <taxon>Bacillati</taxon>
        <taxon>Bacillota</taxon>
        <taxon>Bacilli</taxon>
        <taxon>Lactobacillales</taxon>
        <taxon>Lactobacillaceae</taxon>
        <taxon>Lactobacillus</taxon>
    </lineage>
</organism>
<dbReference type="GO" id="GO:0032259">
    <property type="term" value="P:methylation"/>
    <property type="evidence" value="ECO:0007669"/>
    <property type="project" value="UniProtKB-KW"/>
</dbReference>
<dbReference type="Proteomes" id="UP000452141">
    <property type="component" value="Unassembled WGS sequence"/>
</dbReference>
<dbReference type="EMBL" id="VUMW01000003">
    <property type="protein sequence ID" value="MST79255.1"/>
    <property type="molecule type" value="Genomic_DNA"/>
</dbReference>
<protein>
    <recommendedName>
        <fullName evidence="1">site-specific DNA-methyltransferase (adenine-specific)</fullName>
        <ecNumber evidence="1">2.1.1.72</ecNumber>
    </recommendedName>
</protein>
<keyword evidence="3" id="KW-0808">Transferase</keyword>
<dbReference type="InterPro" id="IPR050953">
    <property type="entry name" value="N4_N6_ade-DNA_methylase"/>
</dbReference>
<dbReference type="PANTHER" id="PTHR33841">
    <property type="entry name" value="DNA METHYLTRANSFERASE YEEA-RELATED"/>
    <property type="match status" value="1"/>
</dbReference>
<evidence type="ECO:0000259" key="5">
    <source>
        <dbReference type="Pfam" id="PF12950"/>
    </source>
</evidence>
<evidence type="ECO:0000256" key="1">
    <source>
        <dbReference type="ARBA" id="ARBA00011900"/>
    </source>
</evidence>
<evidence type="ECO:0000313" key="6">
    <source>
        <dbReference type="EMBL" id="MST79255.1"/>
    </source>
</evidence>
<dbReference type="Pfam" id="PF12950">
    <property type="entry name" value="TaqI_C"/>
    <property type="match status" value="1"/>
</dbReference>
<reference evidence="6 7" key="1">
    <citation type="submission" date="2019-08" db="EMBL/GenBank/DDBJ databases">
        <title>In-depth cultivation of the pig gut microbiome towards novel bacterial diversity and tailored functional studies.</title>
        <authorList>
            <person name="Wylensek D."/>
            <person name="Hitch T.C.A."/>
            <person name="Clavel T."/>
        </authorList>
    </citation>
    <scope>NUCLEOTIDE SEQUENCE [LARGE SCALE GENOMIC DNA]</scope>
    <source>
        <strain evidence="6 7">WCA-470BD-2E</strain>
    </source>
</reference>
<comment type="catalytic activity">
    <reaction evidence="4">
        <text>a 2'-deoxyadenosine in DNA + S-adenosyl-L-methionine = an N(6)-methyl-2'-deoxyadenosine in DNA + S-adenosyl-L-homocysteine + H(+)</text>
        <dbReference type="Rhea" id="RHEA:15197"/>
        <dbReference type="Rhea" id="RHEA-COMP:12418"/>
        <dbReference type="Rhea" id="RHEA-COMP:12419"/>
        <dbReference type="ChEBI" id="CHEBI:15378"/>
        <dbReference type="ChEBI" id="CHEBI:57856"/>
        <dbReference type="ChEBI" id="CHEBI:59789"/>
        <dbReference type="ChEBI" id="CHEBI:90615"/>
        <dbReference type="ChEBI" id="CHEBI:90616"/>
        <dbReference type="EC" id="2.1.1.72"/>
    </reaction>
</comment>
<dbReference type="AlphaFoldDB" id="A0A844FLW0"/>
<dbReference type="InterPro" id="IPR025931">
    <property type="entry name" value="TaqI_C"/>
</dbReference>
<dbReference type="GO" id="GO:0009007">
    <property type="term" value="F:site-specific DNA-methyltransferase (adenine-specific) activity"/>
    <property type="evidence" value="ECO:0007669"/>
    <property type="project" value="UniProtKB-EC"/>
</dbReference>
<name>A0A844FLW0_9LACO</name>
<keyword evidence="2" id="KW-0489">Methyltransferase</keyword>
<proteinExistence type="predicted"/>
<evidence type="ECO:0000313" key="7">
    <source>
        <dbReference type="Proteomes" id="UP000452141"/>
    </source>
</evidence>
<gene>
    <name evidence="6" type="ORF">FYJ61_01900</name>
</gene>
<sequence length="337" mass="39311">MDGYIALLGKLLNFKSLIFYSLFICTYSNIPVIHPITCFLKRSDYIEQNSLKDSFGKDESWLILSKIEQSIKKKVEDKGVPLKNWNIQIYRGILTGYNKAFIINEKQKNKLIEEDPKSAEIIRPILRGRDIKRYEYTFSGLWLINVHNGIKAQNLPPINIEDYPAIKDYLDNYYPQLAKRADKGDTPYNLRNCVYMNDFLQPKIVWGNLCLSAQFTIAEGDYYINAPSTFIAPGNKYILAVLNSKLGDWYIRQLGVTRNGGYFEYTPMVVQQLPVPQIPEEKQKPFKSMVDIVLKNKREQLNTLELEQRIDQMIYNLYSLSNEERIFLEKESKINLE</sequence>